<keyword evidence="3" id="KW-1185">Reference proteome</keyword>
<organism evidence="2 3">
    <name type="scientific">Geoalkalibacter ferrihydriticus DSM 17813</name>
    <dbReference type="NCBI Taxonomy" id="1121915"/>
    <lineage>
        <taxon>Bacteria</taxon>
        <taxon>Pseudomonadati</taxon>
        <taxon>Thermodesulfobacteriota</taxon>
        <taxon>Desulfuromonadia</taxon>
        <taxon>Desulfuromonadales</taxon>
        <taxon>Geoalkalibacteraceae</taxon>
        <taxon>Geoalkalibacter</taxon>
    </lineage>
</organism>
<dbReference type="InterPro" id="IPR008258">
    <property type="entry name" value="Transglycosylase_SLT_dom_1"/>
</dbReference>
<dbReference type="Pfam" id="PF01464">
    <property type="entry name" value="SLT"/>
    <property type="match status" value="1"/>
</dbReference>
<feature type="domain" description="LysM" evidence="1">
    <location>
        <begin position="517"/>
        <end position="561"/>
    </location>
</feature>
<dbReference type="RefSeq" id="WP_040098857.1">
    <property type="nucleotide sequence ID" value="NZ_JWJD01000003.1"/>
</dbReference>
<name>A0A0C2DSG4_9BACT</name>
<dbReference type="Pfam" id="PF01476">
    <property type="entry name" value="LysM"/>
    <property type="match status" value="3"/>
</dbReference>
<feature type="domain" description="LysM" evidence="1">
    <location>
        <begin position="452"/>
        <end position="496"/>
    </location>
</feature>
<evidence type="ECO:0000313" key="3">
    <source>
        <dbReference type="Proteomes" id="UP000035068"/>
    </source>
</evidence>
<evidence type="ECO:0000313" key="2">
    <source>
        <dbReference type="EMBL" id="KIH76399.1"/>
    </source>
</evidence>
<dbReference type="SUPFAM" id="SSF53955">
    <property type="entry name" value="Lysozyme-like"/>
    <property type="match status" value="1"/>
</dbReference>
<dbReference type="PANTHER" id="PTHR33734">
    <property type="entry name" value="LYSM DOMAIN-CONTAINING GPI-ANCHORED PROTEIN 2"/>
    <property type="match status" value="1"/>
</dbReference>
<dbReference type="GO" id="GO:0008932">
    <property type="term" value="F:lytic endotransglycosylase activity"/>
    <property type="evidence" value="ECO:0007669"/>
    <property type="project" value="TreeGrafter"/>
</dbReference>
<dbReference type="EMBL" id="JWJD01000003">
    <property type="protein sequence ID" value="KIH76399.1"/>
    <property type="molecule type" value="Genomic_DNA"/>
</dbReference>
<protein>
    <submittedName>
        <fullName evidence="2">Lytic transglycosylase</fullName>
    </submittedName>
</protein>
<comment type="caution">
    <text evidence="2">The sequence shown here is derived from an EMBL/GenBank/DDBJ whole genome shotgun (WGS) entry which is preliminary data.</text>
</comment>
<dbReference type="Gene3D" id="1.10.530.10">
    <property type="match status" value="1"/>
</dbReference>
<accession>A0A0C2DSG4</accession>
<dbReference type="Proteomes" id="UP000035068">
    <property type="component" value="Unassembled WGS sequence"/>
</dbReference>
<reference evidence="2 3" key="1">
    <citation type="submission" date="2014-12" db="EMBL/GenBank/DDBJ databases">
        <title>Genomes of Geoalkalibacter ferrihydriticus and Geoalkalibacter subterraneus, two haloalkaliphilic metal-reducing members of the Geobacteraceae.</title>
        <authorList>
            <person name="Badalamenti J.P."/>
            <person name="Torres C.I."/>
            <person name="Krajmalnik-Brown R."/>
            <person name="Bond D.R."/>
        </authorList>
    </citation>
    <scope>NUCLEOTIDE SEQUENCE [LARGE SCALE GENOMIC DNA]</scope>
    <source>
        <strain evidence="2 3">DSM 17813</strain>
    </source>
</reference>
<dbReference type="SUPFAM" id="SSF54106">
    <property type="entry name" value="LysM domain"/>
    <property type="match status" value="3"/>
</dbReference>
<proteinExistence type="predicted"/>
<dbReference type="SMART" id="SM00257">
    <property type="entry name" value="LysM"/>
    <property type="match status" value="3"/>
</dbReference>
<dbReference type="Gene3D" id="3.10.350.10">
    <property type="entry name" value="LysM domain"/>
    <property type="match status" value="3"/>
</dbReference>
<dbReference type="PROSITE" id="PS51257">
    <property type="entry name" value="PROKAR_LIPOPROTEIN"/>
    <property type="match status" value="1"/>
</dbReference>
<sequence>MVKFFLVFAVVLVASGCRPGIPNHSVQDSPAVPIAAVDRQAQSSARAPGLSLADKDPSVQQWPTVEATPSDLRDVERVQVALDSVADAETADDLYLLHVNPVFLESEGETLAHREPVFDFPLVENDRVRYFIDLYSGPARGTFARWLERSGRYIPMMREIFAEYDLPEDLAYLAMIESGFNSRAYSWAHAVGPWQFIESTGRMYNLQGDWWFDERRDPEKATHAAARYLRDLHGQFDGDWYLAVAAYNAGPGRIRGAIRAFGVSDFWEISRGQHLQLETRQYVPKLLAALTIIRDLEAYGFADLAFHEPLAYDVVKVPSATDLELVAELCGVDYEEIKALNPELKRWSTPPGRKNHALRIPQGGKDAFSLAYAQVPAAERVRYHRHRVQAGDTLLKLAGQYQVRVADIVSLNSIRDPRALRIGTDLILPLKEGYSRRPLEELADDHARTRRRTYTVRQGDSLWSIGRRFDVSERQLRVWNNLGWSNHLRPGQVLAVSAPGRATGSAGTASQAPLRQVTYTVKPGDTLWDIGRRYQVGTREIMNWNNLNEGHVLRPGDQLTLMVRQAQRS</sequence>
<dbReference type="AlphaFoldDB" id="A0A0C2DSG4"/>
<dbReference type="InterPro" id="IPR018392">
    <property type="entry name" value="LysM"/>
</dbReference>
<dbReference type="CDD" id="cd16894">
    <property type="entry name" value="MltD-like"/>
    <property type="match status" value="1"/>
</dbReference>
<dbReference type="InterPro" id="IPR023346">
    <property type="entry name" value="Lysozyme-like_dom_sf"/>
</dbReference>
<dbReference type="PROSITE" id="PS51782">
    <property type="entry name" value="LYSM"/>
    <property type="match status" value="3"/>
</dbReference>
<dbReference type="InterPro" id="IPR036779">
    <property type="entry name" value="LysM_dom_sf"/>
</dbReference>
<feature type="domain" description="LysM" evidence="1">
    <location>
        <begin position="384"/>
        <end position="428"/>
    </location>
</feature>
<evidence type="ECO:0000259" key="1">
    <source>
        <dbReference type="PROSITE" id="PS51782"/>
    </source>
</evidence>
<gene>
    <name evidence="2" type="ORF">GFER_09180</name>
</gene>
<dbReference type="CDD" id="cd00118">
    <property type="entry name" value="LysM"/>
    <property type="match status" value="3"/>
</dbReference>
<dbReference type="PANTHER" id="PTHR33734:SF22">
    <property type="entry name" value="MEMBRANE-BOUND LYTIC MUREIN TRANSGLYCOSYLASE D"/>
    <property type="match status" value="1"/>
</dbReference>